<feature type="repeat" description="TPR" evidence="3">
    <location>
        <begin position="510"/>
        <end position="543"/>
    </location>
</feature>
<keyword evidence="6" id="KW-1185">Reference proteome</keyword>
<evidence type="ECO:0000256" key="1">
    <source>
        <dbReference type="ARBA" id="ARBA00022737"/>
    </source>
</evidence>
<reference evidence="5 6" key="1">
    <citation type="submission" date="2019-02" db="EMBL/GenBank/DDBJ databases">
        <title>Complete Genome Sequence and Methylome Analysis of free living Spirochaetas.</title>
        <authorList>
            <person name="Fomenkov A."/>
            <person name="Dubinina G."/>
            <person name="Leshcheva N."/>
            <person name="Mikheeva N."/>
            <person name="Grabovich M."/>
            <person name="Vincze T."/>
            <person name="Roberts R.J."/>
        </authorList>
    </citation>
    <scope>NUCLEOTIDE SEQUENCE [LARGE SCALE GENOMIC DNA]</scope>
    <source>
        <strain evidence="5 6">K2</strain>
    </source>
</reference>
<sequence>MMSSPAEENKYRRRLIQNAVLLFFLGSVLSLVLLFIPSEDYFQYYLNQSDLFLDEKNYADMELQLKKATRHAKTKDQWFSIFKRSYLASVEQDDFEYFNILVSNSRKFLKGGADHEALYTASLIWTNQYEKASASLYAIQQDKYKTLIAESLLSYDVYRNYNLNNMTPLEFIKDKIRYQEDPVFFESVGTKADNADLLYNAALLSMFEGDYDRSASILNRLPGNKINPYLLGVLHYDLGQYQQAYDAYQAQSIVDDVKGNQRFTIHQQIGDLAYMGGDKDEALRAYQKALDINPEGSWKSYRNIARINLDKGYSNRARSVLKEGMTLFRDNVQLLGDYVHYFHSSYPVEVKNALDSYISGFPDLTEPHLLQIRYFPQQQSAVQYQSKIWDLFNKDHKSEDVTRFLLWYLSGVGDIESMEIVLQRYEDSGESPFWFYFYESIIELFRGNIEKAVSNMNVAYSLDPQWYLSYNKAVLEIFKGNILIAEDLLLQAYDDLTVQSSVFDQRSYLSKINFARATILVEKKEFDEAIELLQEALELDRNNIRAATLLNKIK</sequence>
<dbReference type="InterPro" id="IPR011990">
    <property type="entry name" value="TPR-like_helical_dom_sf"/>
</dbReference>
<protein>
    <submittedName>
        <fullName evidence="5">Tetratricopeptide repeat protein</fullName>
    </submittedName>
</protein>
<dbReference type="Gene3D" id="1.25.40.10">
    <property type="entry name" value="Tetratricopeptide repeat domain"/>
    <property type="match status" value="2"/>
</dbReference>
<accession>A0A5C1QHS6</accession>
<keyword evidence="4" id="KW-0812">Transmembrane</keyword>
<evidence type="ECO:0000313" key="6">
    <source>
        <dbReference type="Proteomes" id="UP000324209"/>
    </source>
</evidence>
<keyword evidence="4" id="KW-1133">Transmembrane helix</keyword>
<name>A0A5C1QHS6_9SPIO</name>
<feature type="repeat" description="TPR" evidence="3">
    <location>
        <begin position="263"/>
        <end position="296"/>
    </location>
</feature>
<dbReference type="Proteomes" id="UP000324209">
    <property type="component" value="Chromosome"/>
</dbReference>
<feature type="transmembrane region" description="Helical" evidence="4">
    <location>
        <begin position="20"/>
        <end position="38"/>
    </location>
</feature>
<keyword evidence="4" id="KW-0472">Membrane</keyword>
<dbReference type="SMART" id="SM00028">
    <property type="entry name" value="TPR"/>
    <property type="match status" value="5"/>
</dbReference>
<dbReference type="EMBL" id="CP036150">
    <property type="protein sequence ID" value="QEN07695.1"/>
    <property type="molecule type" value="Genomic_DNA"/>
</dbReference>
<proteinExistence type="predicted"/>
<keyword evidence="1" id="KW-0677">Repeat</keyword>
<keyword evidence="2 3" id="KW-0802">TPR repeat</keyword>
<dbReference type="SUPFAM" id="SSF48452">
    <property type="entry name" value="TPR-like"/>
    <property type="match status" value="3"/>
</dbReference>
<dbReference type="PROSITE" id="PS50005">
    <property type="entry name" value="TPR"/>
    <property type="match status" value="2"/>
</dbReference>
<dbReference type="Pfam" id="PF07719">
    <property type="entry name" value="TPR_2"/>
    <property type="match status" value="2"/>
</dbReference>
<dbReference type="OrthoDB" id="9814220at2"/>
<dbReference type="InterPro" id="IPR019734">
    <property type="entry name" value="TPR_rpt"/>
</dbReference>
<dbReference type="KEGG" id="ock:EXM22_06715"/>
<organism evidence="5 6">
    <name type="scientific">Oceanispirochaeta crateris</name>
    <dbReference type="NCBI Taxonomy" id="2518645"/>
    <lineage>
        <taxon>Bacteria</taxon>
        <taxon>Pseudomonadati</taxon>
        <taxon>Spirochaetota</taxon>
        <taxon>Spirochaetia</taxon>
        <taxon>Spirochaetales</taxon>
        <taxon>Spirochaetaceae</taxon>
        <taxon>Oceanispirochaeta</taxon>
    </lineage>
</organism>
<dbReference type="InterPro" id="IPR013105">
    <property type="entry name" value="TPR_2"/>
</dbReference>
<evidence type="ECO:0000256" key="4">
    <source>
        <dbReference type="SAM" id="Phobius"/>
    </source>
</evidence>
<evidence type="ECO:0000256" key="3">
    <source>
        <dbReference type="PROSITE-ProRule" id="PRU00339"/>
    </source>
</evidence>
<gene>
    <name evidence="5" type="ORF">EXM22_06715</name>
</gene>
<dbReference type="AlphaFoldDB" id="A0A5C1QHS6"/>
<evidence type="ECO:0000256" key="2">
    <source>
        <dbReference type="ARBA" id="ARBA00022803"/>
    </source>
</evidence>
<evidence type="ECO:0000313" key="5">
    <source>
        <dbReference type="EMBL" id="QEN07695.1"/>
    </source>
</evidence>